<evidence type="ECO:0000313" key="5">
    <source>
        <dbReference type="Proteomes" id="UP000195814"/>
    </source>
</evidence>
<feature type="compositionally biased region" description="Low complexity" evidence="1">
    <location>
        <begin position="109"/>
        <end position="120"/>
    </location>
</feature>
<evidence type="ECO:0000313" key="4">
    <source>
        <dbReference type="Proteomes" id="UP000195729"/>
    </source>
</evidence>
<dbReference type="KEGG" id="tci:A7K98_12810"/>
<evidence type="ECO:0000256" key="1">
    <source>
        <dbReference type="SAM" id="MobiDB-lite"/>
    </source>
</evidence>
<dbReference type="AlphaFoldDB" id="A0A1Y0LKI7"/>
<dbReference type="Proteomes" id="UP000195814">
    <property type="component" value="Chromosome"/>
</dbReference>
<dbReference type="EMBL" id="CP015581">
    <property type="protein sequence ID" value="ARU98602.1"/>
    <property type="molecule type" value="Genomic_DNA"/>
</dbReference>
<dbReference type="Proteomes" id="UP000195729">
    <property type="component" value="Chromosome"/>
</dbReference>
<gene>
    <name evidence="2" type="ORF">A7K98_12810</name>
    <name evidence="3" type="ORF">A7K99_12800</name>
</gene>
<evidence type="ECO:0000313" key="2">
    <source>
        <dbReference type="EMBL" id="ARU94564.1"/>
    </source>
</evidence>
<protein>
    <submittedName>
        <fullName evidence="2">Uncharacterized protein</fullName>
    </submittedName>
</protein>
<evidence type="ECO:0000313" key="3">
    <source>
        <dbReference type="EMBL" id="ARU98602.1"/>
    </source>
</evidence>
<dbReference type="EMBL" id="CP015579">
    <property type="protein sequence ID" value="ARU94564.1"/>
    <property type="molecule type" value="Genomic_DNA"/>
</dbReference>
<dbReference type="RefSeq" id="WP_087488930.1">
    <property type="nucleotide sequence ID" value="NZ_CP015579.1"/>
</dbReference>
<reference evidence="4 5" key="1">
    <citation type="submission" date="2016-05" db="EMBL/GenBank/DDBJ databases">
        <title>Complete genome sequence of two 2,5-diketo-D-glunonic acid producing strain Tatumella citrea.</title>
        <authorList>
            <person name="Duan C."/>
            <person name="Yang J."/>
            <person name="Yang S."/>
        </authorList>
    </citation>
    <scope>NUCLEOTIDE SEQUENCE [LARGE SCALE GENOMIC DNA]</scope>
    <source>
        <strain evidence="3 4">ATCC 39140</strain>
        <strain evidence="2 5">DSM 13699</strain>
    </source>
</reference>
<feature type="region of interest" description="Disordered" evidence="1">
    <location>
        <begin position="101"/>
        <end position="120"/>
    </location>
</feature>
<keyword evidence="4" id="KW-1185">Reference proteome</keyword>
<proteinExistence type="predicted"/>
<name>A0A1Y0LKI7_TATCI</name>
<organism evidence="2 5">
    <name type="scientific">Tatumella citrea</name>
    <name type="common">Pantoea citrea</name>
    <dbReference type="NCBI Taxonomy" id="53336"/>
    <lineage>
        <taxon>Bacteria</taxon>
        <taxon>Pseudomonadati</taxon>
        <taxon>Pseudomonadota</taxon>
        <taxon>Gammaproteobacteria</taxon>
        <taxon>Enterobacterales</taxon>
        <taxon>Erwiniaceae</taxon>
        <taxon>Tatumella</taxon>
    </lineage>
</organism>
<sequence>MALVKILASNLFAGASLRKLEAGKTYDVDDSLADKWIAAGKAEKSTEKKGDKLVTTVSPANSTVTDSSAIQAKLDAALAQVSELTDTAAAKETEHAAALEAEKTRADTAEAALAEATKGK</sequence>
<dbReference type="OrthoDB" id="6615134at2"/>
<accession>A0A1Y0LKI7</accession>